<dbReference type="RefSeq" id="XP_012184063.1">
    <property type="nucleotide sequence ID" value="XM_012328673.1"/>
</dbReference>
<dbReference type="PANTHER" id="PTHR12286:SF5">
    <property type="entry name" value="SACCHAROPINE DEHYDROGENASE-LIKE OXIDOREDUCTASE"/>
    <property type="match status" value="1"/>
</dbReference>
<dbReference type="Proteomes" id="UP000006352">
    <property type="component" value="Unassembled WGS sequence"/>
</dbReference>
<keyword evidence="4" id="KW-1185">Reference proteome</keyword>
<dbReference type="GO" id="GO:0009247">
    <property type="term" value="P:glycolipid biosynthetic process"/>
    <property type="evidence" value="ECO:0007669"/>
    <property type="project" value="TreeGrafter"/>
</dbReference>
<dbReference type="Pfam" id="PF03435">
    <property type="entry name" value="Sacchrp_dh_NADP"/>
    <property type="match status" value="1"/>
</dbReference>
<evidence type="ECO:0000313" key="4">
    <source>
        <dbReference type="Proteomes" id="UP000006352"/>
    </source>
</evidence>
<evidence type="ECO:0000313" key="3">
    <source>
        <dbReference type="EMBL" id="CCM04780.1"/>
    </source>
</evidence>
<dbReference type="InterPro" id="IPR036291">
    <property type="entry name" value="NAD(P)-bd_dom_sf"/>
</dbReference>
<dbReference type="AlphaFoldDB" id="J4GU09"/>
<evidence type="ECO:0000256" key="1">
    <source>
        <dbReference type="ARBA" id="ARBA00038048"/>
    </source>
</evidence>
<dbReference type="InterPro" id="IPR005097">
    <property type="entry name" value="Sacchrp_dh_NADP-bd"/>
</dbReference>
<name>J4GU09_9APHY</name>
<evidence type="ECO:0000259" key="2">
    <source>
        <dbReference type="Pfam" id="PF03435"/>
    </source>
</evidence>
<dbReference type="Gene3D" id="3.40.50.720">
    <property type="entry name" value="NAD(P)-binding Rossmann-like Domain"/>
    <property type="match status" value="1"/>
</dbReference>
<feature type="domain" description="Saccharopine dehydrogenase NADP binding" evidence="2">
    <location>
        <begin position="4"/>
        <end position="85"/>
    </location>
</feature>
<proteinExistence type="inferred from homology"/>
<dbReference type="GeneID" id="24099691"/>
<sequence>MSDILVLGATGYTGRLIARYLAHHPQRSTFSLALGARSEAKLEALKRDLTLDDSVALIQVDVSNRLEVEQAIRNAKVVVSAVGPYWTWGVNVVRYDYLAAKTGAILVPSCGFDSVPADLLVMLNNRTLKAAAGAQVALARSLSVYRIAGAVSGGTFSTALTLLSEVSAHELREAWDDYGLSTGICGAPSPSPPLCYTIPFAQPGAYALAWPMMHTNRAIVQRTWGLRALAAQGARGSAETADEAAQGAYGPRFTYEECLELPWPRGWLPVAVLNVAYYFTMAVLAAFPPARWLLRQLAPAPGQGPAEASLERGFMEVTNYASADTTAGARPVHVRTTLRGRGDPGYALASVMVAEAALGLLLERDALPAIARGGGLFTPATALGEVLVRRMERSGRFEFVSEVVGGAGAGAGEDVKTR</sequence>
<dbReference type="OrthoDB" id="10268090at2759"/>
<organism evidence="3 4">
    <name type="scientific">Fibroporia radiculosa</name>
    <dbReference type="NCBI Taxonomy" id="599839"/>
    <lineage>
        <taxon>Eukaryota</taxon>
        <taxon>Fungi</taxon>
        <taxon>Dikarya</taxon>
        <taxon>Basidiomycota</taxon>
        <taxon>Agaricomycotina</taxon>
        <taxon>Agaricomycetes</taxon>
        <taxon>Polyporales</taxon>
        <taxon>Fibroporiaceae</taxon>
        <taxon>Fibroporia</taxon>
    </lineage>
</organism>
<comment type="similarity">
    <text evidence="1">Belongs to the saccharopine dehydrogenase family.</text>
</comment>
<dbReference type="SUPFAM" id="SSF51735">
    <property type="entry name" value="NAD(P)-binding Rossmann-fold domains"/>
    <property type="match status" value="1"/>
</dbReference>
<dbReference type="GO" id="GO:0005811">
    <property type="term" value="C:lipid droplet"/>
    <property type="evidence" value="ECO:0007669"/>
    <property type="project" value="TreeGrafter"/>
</dbReference>
<accession>J4GU09</accession>
<protein>
    <recommendedName>
        <fullName evidence="2">Saccharopine dehydrogenase NADP binding domain-containing protein</fullName>
    </recommendedName>
</protein>
<dbReference type="InterPro" id="IPR051276">
    <property type="entry name" value="Saccharopine_DH-like_oxidrdct"/>
</dbReference>
<dbReference type="HOGENOM" id="CLU_031002_0_1_1"/>
<dbReference type="EMBL" id="HE797168">
    <property type="protein sequence ID" value="CCM04780.1"/>
    <property type="molecule type" value="Genomic_DNA"/>
</dbReference>
<dbReference type="PANTHER" id="PTHR12286">
    <property type="entry name" value="SACCHAROPINE DEHYDROGENASE-LIKE OXIDOREDUCTASE"/>
    <property type="match status" value="1"/>
</dbReference>
<dbReference type="GO" id="GO:0005739">
    <property type="term" value="C:mitochondrion"/>
    <property type="evidence" value="ECO:0007669"/>
    <property type="project" value="TreeGrafter"/>
</dbReference>
<reference evidence="3 4" key="1">
    <citation type="journal article" date="2012" name="Appl. Environ. Microbiol.">
        <title>Short-read sequencing for genomic analysis of the brown rot fungus Fibroporia radiculosa.</title>
        <authorList>
            <person name="Tang J.D."/>
            <person name="Perkins A.D."/>
            <person name="Sonstegard T.S."/>
            <person name="Schroeder S.G."/>
            <person name="Burgess S.C."/>
            <person name="Diehl S.V."/>
        </authorList>
    </citation>
    <scope>NUCLEOTIDE SEQUENCE [LARGE SCALE GENOMIC DNA]</scope>
    <source>
        <strain evidence="3 4">TFFH 294</strain>
    </source>
</reference>
<dbReference type="InParanoid" id="J4GU09"/>
<gene>
    <name evidence="3" type="ORF">FIBRA_06971</name>
</gene>
<dbReference type="GO" id="GO:0005886">
    <property type="term" value="C:plasma membrane"/>
    <property type="evidence" value="ECO:0007669"/>
    <property type="project" value="TreeGrafter"/>
</dbReference>